<dbReference type="InterPro" id="IPR032675">
    <property type="entry name" value="LRR_dom_sf"/>
</dbReference>
<accession>C0BDC6</accession>
<dbReference type="AlphaFoldDB" id="C0BDC6"/>
<dbReference type="Gene3D" id="3.80.10.10">
    <property type="entry name" value="Ribonuclease Inhibitor"/>
    <property type="match status" value="1"/>
</dbReference>
<sequence>MYLHIKYIKEEDMRRMKKIVTVLMALSLTVTGMLGSGMTAKADSCGGLAEEDVYTPGEDEVIKDPLLHWAIRSSMNAIKSNVKLTADMVGDKSVRNISFELCSHADDFADWTKPYWIENLEGIQYAKSATMVDIGYTSAIEGKSIKDLSPLSALTQLDILILKQDGITDVSALKHW</sequence>
<reference evidence="1 2" key="2">
    <citation type="submission" date="2009-03" db="EMBL/GenBank/DDBJ databases">
        <title>Draft genome sequence of Coprococcus comes (ATCC 27758).</title>
        <authorList>
            <person name="Sudarsanam P."/>
            <person name="Ley R."/>
            <person name="Guruge J."/>
            <person name="Turnbaugh P.J."/>
            <person name="Mahowald M."/>
            <person name="Liep D."/>
            <person name="Gordon J."/>
        </authorList>
    </citation>
    <scope>NUCLEOTIDE SEQUENCE [LARGE SCALE GENOMIC DNA]</scope>
    <source>
        <strain evidence="1 2">ATCC 27758</strain>
    </source>
</reference>
<reference evidence="1 2" key="1">
    <citation type="submission" date="2009-02" db="EMBL/GenBank/DDBJ databases">
        <authorList>
            <person name="Fulton L."/>
            <person name="Clifton S."/>
            <person name="Fulton B."/>
            <person name="Xu J."/>
            <person name="Minx P."/>
            <person name="Pepin K.H."/>
            <person name="Johnson M."/>
            <person name="Bhonagiri V."/>
            <person name="Nash W.E."/>
            <person name="Mardis E.R."/>
            <person name="Wilson R.K."/>
        </authorList>
    </citation>
    <scope>NUCLEOTIDE SEQUENCE [LARGE SCALE GENOMIC DNA]</scope>
    <source>
        <strain evidence="1 2">ATCC 27758</strain>
    </source>
</reference>
<dbReference type="Proteomes" id="UP000003793">
    <property type="component" value="Unassembled WGS sequence"/>
</dbReference>
<comment type="caution">
    <text evidence="1">The sequence shown here is derived from an EMBL/GenBank/DDBJ whole genome shotgun (WGS) entry which is preliminary data.</text>
</comment>
<gene>
    <name evidence="1" type="ORF">COPCOM_03177</name>
</gene>
<organism evidence="1 2">
    <name type="scientific">Coprococcus comes ATCC 27758</name>
    <dbReference type="NCBI Taxonomy" id="470146"/>
    <lineage>
        <taxon>Bacteria</taxon>
        <taxon>Bacillati</taxon>
        <taxon>Bacillota</taxon>
        <taxon>Clostridia</taxon>
        <taxon>Lachnospirales</taxon>
        <taxon>Lachnospiraceae</taxon>
        <taxon>Coprococcus</taxon>
    </lineage>
</organism>
<dbReference type="HOGENOM" id="CLU_1522669_0_0_9"/>
<protein>
    <submittedName>
        <fullName evidence="1">Uncharacterized protein</fullName>
    </submittedName>
</protein>
<evidence type="ECO:0000313" key="2">
    <source>
        <dbReference type="Proteomes" id="UP000003793"/>
    </source>
</evidence>
<proteinExistence type="predicted"/>
<evidence type="ECO:0000313" key="1">
    <source>
        <dbReference type="EMBL" id="EEG88472.1"/>
    </source>
</evidence>
<dbReference type="EMBL" id="ABVR01000043">
    <property type="protein sequence ID" value="EEG88472.1"/>
    <property type="molecule type" value="Genomic_DNA"/>
</dbReference>
<name>C0BDC6_9FIRM</name>